<feature type="transmembrane region" description="Helical" evidence="1">
    <location>
        <begin position="187"/>
        <end position="204"/>
    </location>
</feature>
<keyword evidence="1" id="KW-0472">Membrane</keyword>
<name>A0A5P2GG84_9BACT</name>
<sequence>MKSILLSIQSEFYKSRKTAAFWGAIILPFAICTLITFGELLTQKEPYKGPAFMEWIHFLSGTLGIMGTLILPMYIIFAAYSVNNIEHKANAWKSLFALPLSKLGIYAGKYIFAVILVFIMLLGFGLFSYLGGMLSSALRPKMVHYADYNIAPFLIQLECKLLLSSLGILSIQLIFSALWKDFLKPMGIGLMCVITGIILVGAKIKNNFLFPYSHPLLAINTMRANGQNGNINVNVFSQEIFVSIIISVVFFILGYIIVSKKSIE</sequence>
<dbReference type="Proteomes" id="UP000292424">
    <property type="component" value="Chromosome"/>
</dbReference>
<evidence type="ECO:0000313" key="3">
    <source>
        <dbReference type="Proteomes" id="UP000292424"/>
    </source>
</evidence>
<keyword evidence="3" id="KW-1185">Reference proteome</keyword>
<dbReference type="Pfam" id="PF12730">
    <property type="entry name" value="ABC2_membrane_4"/>
    <property type="match status" value="1"/>
</dbReference>
<feature type="transmembrane region" description="Helical" evidence="1">
    <location>
        <begin position="240"/>
        <end position="258"/>
    </location>
</feature>
<organism evidence="2 3">
    <name type="scientific">Rhizosphaericola mali</name>
    <dbReference type="NCBI Taxonomy" id="2545455"/>
    <lineage>
        <taxon>Bacteria</taxon>
        <taxon>Pseudomonadati</taxon>
        <taxon>Bacteroidota</taxon>
        <taxon>Chitinophagia</taxon>
        <taxon>Chitinophagales</taxon>
        <taxon>Chitinophagaceae</taxon>
        <taxon>Rhizosphaericola</taxon>
    </lineage>
</organism>
<dbReference type="CDD" id="cd21809">
    <property type="entry name" value="ABC-2_lan_permease-like"/>
    <property type="match status" value="1"/>
</dbReference>
<protein>
    <submittedName>
        <fullName evidence="2">ABC transporter permease</fullName>
    </submittedName>
</protein>
<keyword evidence="1" id="KW-1133">Transmembrane helix</keyword>
<dbReference type="AlphaFoldDB" id="A0A5P2GG84"/>
<dbReference type="OrthoDB" id="5946463at2"/>
<feature type="transmembrane region" description="Helical" evidence="1">
    <location>
        <begin position="20"/>
        <end position="38"/>
    </location>
</feature>
<accession>A0A5P2GG84</accession>
<evidence type="ECO:0000256" key="1">
    <source>
        <dbReference type="SAM" id="Phobius"/>
    </source>
</evidence>
<dbReference type="EMBL" id="CP044016">
    <property type="protein sequence ID" value="QES90721.1"/>
    <property type="molecule type" value="Genomic_DNA"/>
</dbReference>
<feature type="transmembrane region" description="Helical" evidence="1">
    <location>
        <begin position="103"/>
        <end position="130"/>
    </location>
</feature>
<gene>
    <name evidence="2" type="ORF">E0W69_019375</name>
</gene>
<reference evidence="2 3" key="1">
    <citation type="submission" date="2019-09" db="EMBL/GenBank/DDBJ databases">
        <title>Complete genome sequence of Arachidicoccus sp. B3-10 isolated from apple orchard soil.</title>
        <authorList>
            <person name="Kim H.S."/>
            <person name="Han K.-I."/>
            <person name="Suh M.K."/>
            <person name="Lee K.C."/>
            <person name="Eom M.K."/>
            <person name="Kim J.-S."/>
            <person name="Kang S.W."/>
            <person name="Sin Y."/>
            <person name="Lee J.-S."/>
        </authorList>
    </citation>
    <scope>NUCLEOTIDE SEQUENCE [LARGE SCALE GENOMIC DNA]</scope>
    <source>
        <strain evidence="2 3">B3-10</strain>
    </source>
</reference>
<dbReference type="RefSeq" id="WP_131331705.1">
    <property type="nucleotide sequence ID" value="NZ_CP044016.1"/>
</dbReference>
<evidence type="ECO:0000313" key="2">
    <source>
        <dbReference type="EMBL" id="QES90721.1"/>
    </source>
</evidence>
<keyword evidence="1" id="KW-0812">Transmembrane</keyword>
<feature type="transmembrane region" description="Helical" evidence="1">
    <location>
        <begin position="150"/>
        <end position="175"/>
    </location>
</feature>
<dbReference type="KEGG" id="arac:E0W69_019375"/>
<proteinExistence type="predicted"/>
<feature type="transmembrane region" description="Helical" evidence="1">
    <location>
        <begin position="58"/>
        <end position="82"/>
    </location>
</feature>